<feature type="transmembrane region" description="Helical" evidence="1">
    <location>
        <begin position="183"/>
        <end position="201"/>
    </location>
</feature>
<evidence type="ECO:0000256" key="1">
    <source>
        <dbReference type="SAM" id="Phobius"/>
    </source>
</evidence>
<gene>
    <name evidence="2" type="ORF">LZ518_04325</name>
</gene>
<feature type="transmembrane region" description="Helical" evidence="1">
    <location>
        <begin position="318"/>
        <end position="337"/>
    </location>
</feature>
<feature type="transmembrane region" description="Helical" evidence="1">
    <location>
        <begin position="103"/>
        <end position="122"/>
    </location>
</feature>
<reference evidence="2" key="1">
    <citation type="submission" date="2022-05" db="EMBL/GenBank/DDBJ databases">
        <authorList>
            <person name="Jo J.-H."/>
            <person name="Im W.-T."/>
        </authorList>
    </citation>
    <scope>NUCLEOTIDE SEQUENCE</scope>
    <source>
        <strain evidence="2">RB56-2</strain>
    </source>
</reference>
<name>A0ABT0S7I2_9SPHN</name>
<feature type="transmembrane region" description="Helical" evidence="1">
    <location>
        <begin position="213"/>
        <end position="238"/>
    </location>
</feature>
<accession>A0ABT0S7I2</accession>
<feature type="transmembrane region" description="Helical" evidence="1">
    <location>
        <begin position="72"/>
        <end position="91"/>
    </location>
</feature>
<evidence type="ECO:0000313" key="2">
    <source>
        <dbReference type="EMBL" id="MCL6740355.1"/>
    </source>
</evidence>
<dbReference type="InterPro" id="IPR025291">
    <property type="entry name" value="DUF4153"/>
</dbReference>
<dbReference type="EMBL" id="JAMGBB010000001">
    <property type="protein sequence ID" value="MCL6740355.1"/>
    <property type="molecule type" value="Genomic_DNA"/>
</dbReference>
<keyword evidence="3" id="KW-1185">Reference proteome</keyword>
<dbReference type="Proteomes" id="UP001165383">
    <property type="component" value="Unassembled WGS sequence"/>
</dbReference>
<feature type="transmembrane region" description="Helical" evidence="1">
    <location>
        <begin position="12"/>
        <end position="33"/>
    </location>
</feature>
<feature type="transmembrane region" description="Helical" evidence="1">
    <location>
        <begin position="282"/>
        <end position="306"/>
    </location>
</feature>
<dbReference type="Pfam" id="PF13687">
    <property type="entry name" value="DUF4153"/>
    <property type="match status" value="1"/>
</dbReference>
<feature type="transmembrane region" description="Helical" evidence="1">
    <location>
        <begin position="357"/>
        <end position="378"/>
    </location>
</feature>
<evidence type="ECO:0000313" key="3">
    <source>
        <dbReference type="Proteomes" id="UP001165383"/>
    </source>
</evidence>
<keyword evidence="1" id="KW-0472">Membrane</keyword>
<organism evidence="2 3">
    <name type="scientific">Sphingomonas brevis</name>
    <dbReference type="NCBI Taxonomy" id="2908206"/>
    <lineage>
        <taxon>Bacteria</taxon>
        <taxon>Pseudomonadati</taxon>
        <taxon>Pseudomonadota</taxon>
        <taxon>Alphaproteobacteria</taxon>
        <taxon>Sphingomonadales</taxon>
        <taxon>Sphingomonadaceae</taxon>
        <taxon>Sphingomonas</taxon>
    </lineage>
</organism>
<dbReference type="RefSeq" id="WP_249914791.1">
    <property type="nucleotide sequence ID" value="NZ_JAMGBB010000001.1"/>
</dbReference>
<protein>
    <submittedName>
        <fullName evidence="2">DUF4153 domain-containing protein</fullName>
    </submittedName>
</protein>
<proteinExistence type="predicted"/>
<keyword evidence="1" id="KW-0812">Transmembrane</keyword>
<feature type="transmembrane region" description="Helical" evidence="1">
    <location>
        <begin position="143"/>
        <end position="163"/>
    </location>
</feature>
<keyword evidence="1" id="KW-1133">Transmembrane helix</keyword>
<feature type="transmembrane region" description="Helical" evidence="1">
    <location>
        <begin position="45"/>
        <end position="65"/>
    </location>
</feature>
<sequence>MAERFDSEDQDWLARPWIMALVGAVGGLIVHLLTDRASYGDPFPVWRQAATAFTVIATVSFLLTVELRRWTWAIAFALGWGTVIALVGWFTAQYNQIPEIFEFPFFSGILAVLIAAPLFQTIRDEGAWRFPYARLHRHAWTDAVIGAASLAFTGITFLLAWLIAGLFDVIGIDAIKELLKKEWFDWMLAGLAFGGAIGILRERDALVATLQKLAMVILSVLAPVLAVALGAFLVSLPFTGLKGLWESDIPATPMLLLSGAGAILLANAVIGDGREERSGNIWLRRAALLLVVCVLPLAFFAGLSMGQRIGQYGWTPERIWGAIAVGIAIAYGAAAWWAVFKGRLDFDDALRPLQTKLAIGLCGLALFLALPIVDFGAISANSQLARLTSGKVKAEEFDWTAMAFDFGKAGRRHLDAIAKSGPVDRRRLADIALKSDSRWDLAEENIVAGPEPQELIVTPKGVSVPEELRAQLLGVPGNTQGFCSSGGACRVFSQEGGRSFIVFMDGCANLSPAQRNDPKKRCTRLPAVFEQEGSKWVNVYLRRFKPEPPLSDAEQLASLQRESDALERGDVKVAPVSQRRLVVGGKPTGDIFE</sequence>
<feature type="transmembrane region" description="Helical" evidence="1">
    <location>
        <begin position="250"/>
        <end position="270"/>
    </location>
</feature>
<comment type="caution">
    <text evidence="2">The sequence shown here is derived from an EMBL/GenBank/DDBJ whole genome shotgun (WGS) entry which is preliminary data.</text>
</comment>